<dbReference type="InterPro" id="IPR002829">
    <property type="entry name" value="DUF116"/>
</dbReference>
<dbReference type="EMBL" id="FOUU01000002">
    <property type="protein sequence ID" value="SFM65401.1"/>
    <property type="molecule type" value="Genomic_DNA"/>
</dbReference>
<organism evidence="2 3">
    <name type="scientific">Thermodesulforhabdus norvegica</name>
    <dbReference type="NCBI Taxonomy" id="39841"/>
    <lineage>
        <taxon>Bacteria</taxon>
        <taxon>Pseudomonadati</taxon>
        <taxon>Thermodesulfobacteriota</taxon>
        <taxon>Syntrophobacteria</taxon>
        <taxon>Syntrophobacterales</taxon>
        <taxon>Thermodesulforhabdaceae</taxon>
        <taxon>Thermodesulforhabdus</taxon>
    </lineage>
</organism>
<evidence type="ECO:0008006" key="4">
    <source>
        <dbReference type="Google" id="ProtNLM"/>
    </source>
</evidence>
<dbReference type="Pfam" id="PF01976">
    <property type="entry name" value="DUF116"/>
    <property type="match status" value="1"/>
</dbReference>
<evidence type="ECO:0000313" key="2">
    <source>
        <dbReference type="EMBL" id="SFM65401.1"/>
    </source>
</evidence>
<keyword evidence="1" id="KW-0812">Transmembrane</keyword>
<dbReference type="PANTHER" id="PTHR43801">
    <property type="entry name" value="NUCLEOTIDE-BINDING PROTEIN-RELATED"/>
    <property type="match status" value="1"/>
</dbReference>
<protein>
    <recommendedName>
        <fullName evidence="4">DUF116 domain-containing protein</fullName>
    </recommendedName>
</protein>
<feature type="transmembrane region" description="Helical" evidence="1">
    <location>
        <begin position="24"/>
        <end position="46"/>
    </location>
</feature>
<sequence>MRASDRTEGDRRALKESRSADKRLFLLIILLTSVLVILFCFLAYAVPAMGFQALPNFVRWFFLGSLILGGGSILLVLSLLVVVVVRGRDIPLPFAKKLRSIAIKYFLPLFIVVGRLIGLSKEDVQHAFVRVNNELVMAYCRDGHLPRRILLLMPHCLQNSECPVKITYRVQNCKRCGRCVIKDLLEISERYGAALSVATGGTIARRIVVETKPDLIIAVACERDLTSGIQDTAPLPVYGIFNRRPHGPCFNTQVDVQAIEGVLREVCGGGLSPSKEGEIEIG</sequence>
<evidence type="ECO:0000313" key="3">
    <source>
        <dbReference type="Proteomes" id="UP000199611"/>
    </source>
</evidence>
<dbReference type="STRING" id="39841.SAMN05660836_01036"/>
<dbReference type="AlphaFoldDB" id="A0A1I4SLY2"/>
<dbReference type="PANTHER" id="PTHR43801:SF1">
    <property type="entry name" value="POLYPRENYL SYNTHETASE"/>
    <property type="match status" value="1"/>
</dbReference>
<keyword evidence="1" id="KW-0472">Membrane</keyword>
<accession>A0A1I4SLY2</accession>
<keyword evidence="3" id="KW-1185">Reference proteome</keyword>
<name>A0A1I4SLY2_9BACT</name>
<dbReference type="RefSeq" id="WP_245735272.1">
    <property type="nucleotide sequence ID" value="NZ_FOUU01000002.1"/>
</dbReference>
<keyword evidence="1" id="KW-1133">Transmembrane helix</keyword>
<gene>
    <name evidence="2" type="ORF">SAMN05660836_01036</name>
</gene>
<evidence type="ECO:0000256" key="1">
    <source>
        <dbReference type="SAM" id="Phobius"/>
    </source>
</evidence>
<feature type="transmembrane region" description="Helical" evidence="1">
    <location>
        <begin position="58"/>
        <end position="85"/>
    </location>
</feature>
<feature type="transmembrane region" description="Helical" evidence="1">
    <location>
        <begin position="97"/>
        <end position="117"/>
    </location>
</feature>
<dbReference type="Proteomes" id="UP000199611">
    <property type="component" value="Unassembled WGS sequence"/>
</dbReference>
<reference evidence="2 3" key="1">
    <citation type="submission" date="2016-10" db="EMBL/GenBank/DDBJ databases">
        <authorList>
            <person name="de Groot N.N."/>
        </authorList>
    </citation>
    <scope>NUCLEOTIDE SEQUENCE [LARGE SCALE GENOMIC DNA]</scope>
    <source>
        <strain evidence="2 3">DSM 9990</strain>
    </source>
</reference>
<proteinExistence type="predicted"/>